<accession>A0ABV8CJX4</accession>
<gene>
    <name evidence="2" type="ORF">ACFOSS_02870</name>
</gene>
<proteinExistence type="predicted"/>
<comment type="caution">
    <text evidence="2">The sequence shown here is derived from an EMBL/GenBank/DDBJ whole genome shotgun (WGS) entry which is preliminary data.</text>
</comment>
<protein>
    <submittedName>
        <fullName evidence="2">Uncharacterized protein</fullName>
    </submittedName>
</protein>
<dbReference type="Proteomes" id="UP001595692">
    <property type="component" value="Unassembled WGS sequence"/>
</dbReference>
<name>A0ABV8CJX4_9GAMM</name>
<evidence type="ECO:0000313" key="2">
    <source>
        <dbReference type="EMBL" id="MFC3912408.1"/>
    </source>
</evidence>
<sequence>MSRTVKALFILALLCLSAYYLVVLYLARHPDVSYAYRMYYLEMKTRYWNRNQTLAYIPGYRFDMVNDRAWILSRQGWTLPKDDGSGTEFTGRGGLYFTLHRVPTALRLVAEVRNMQPNNQLTLRIGAWQQDVVLKEKGPQRLIVPLPTDTLVADPLEANHIEMQSLAPIRFQTMMIDNGE</sequence>
<keyword evidence="3" id="KW-1185">Reference proteome</keyword>
<reference evidence="3" key="1">
    <citation type="journal article" date="2019" name="Int. J. Syst. Evol. Microbiol.">
        <title>The Global Catalogue of Microorganisms (GCM) 10K type strain sequencing project: providing services to taxonomists for standard genome sequencing and annotation.</title>
        <authorList>
            <consortium name="The Broad Institute Genomics Platform"/>
            <consortium name="The Broad Institute Genome Sequencing Center for Infectious Disease"/>
            <person name="Wu L."/>
            <person name="Ma J."/>
        </authorList>
    </citation>
    <scope>NUCLEOTIDE SEQUENCE [LARGE SCALE GENOMIC DNA]</scope>
    <source>
        <strain evidence="3">CCUG 54939</strain>
    </source>
</reference>
<organism evidence="2 3">
    <name type="scientific">Pseudaeromonas sharmana</name>
    <dbReference type="NCBI Taxonomy" id="328412"/>
    <lineage>
        <taxon>Bacteria</taxon>
        <taxon>Pseudomonadati</taxon>
        <taxon>Pseudomonadota</taxon>
        <taxon>Gammaproteobacteria</taxon>
        <taxon>Aeromonadales</taxon>
        <taxon>Aeromonadaceae</taxon>
        <taxon>Pseudaeromonas</taxon>
    </lineage>
</organism>
<evidence type="ECO:0000313" key="3">
    <source>
        <dbReference type="Proteomes" id="UP001595692"/>
    </source>
</evidence>
<keyword evidence="1" id="KW-1133">Transmembrane helix</keyword>
<keyword evidence="1" id="KW-0472">Membrane</keyword>
<dbReference type="EMBL" id="JBHSAF010000001">
    <property type="protein sequence ID" value="MFC3912408.1"/>
    <property type="molecule type" value="Genomic_DNA"/>
</dbReference>
<feature type="transmembrane region" description="Helical" evidence="1">
    <location>
        <begin position="7"/>
        <end position="27"/>
    </location>
</feature>
<keyword evidence="1" id="KW-0812">Transmembrane</keyword>
<dbReference type="RefSeq" id="WP_377150515.1">
    <property type="nucleotide sequence ID" value="NZ_JBHSAF010000001.1"/>
</dbReference>
<evidence type="ECO:0000256" key="1">
    <source>
        <dbReference type="SAM" id="Phobius"/>
    </source>
</evidence>